<dbReference type="EMBL" id="WWCX01000004">
    <property type="protein sequence ID" value="MYM93331.1"/>
    <property type="molecule type" value="Genomic_DNA"/>
</dbReference>
<accession>A0A845GH96</accession>
<dbReference type="AlphaFoldDB" id="A0A845GH96"/>
<gene>
    <name evidence="1" type="ORF">GTP90_05605</name>
</gene>
<name>A0A845GH96_9BURK</name>
<evidence type="ECO:0000313" key="2">
    <source>
        <dbReference type="Proteomes" id="UP000447355"/>
    </source>
</evidence>
<evidence type="ECO:0000313" key="1">
    <source>
        <dbReference type="EMBL" id="MYM93331.1"/>
    </source>
</evidence>
<reference evidence="1" key="1">
    <citation type="submission" date="2019-12" db="EMBL/GenBank/DDBJ databases">
        <title>Novel species isolated from a subtropical stream in China.</title>
        <authorList>
            <person name="Lu H."/>
        </authorList>
    </citation>
    <scope>NUCLEOTIDE SEQUENCE [LARGE SCALE GENOMIC DNA]</scope>
    <source>
        <strain evidence="1">FT81W</strain>
    </source>
</reference>
<protein>
    <submittedName>
        <fullName evidence="1">Uncharacterized protein</fullName>
    </submittedName>
</protein>
<organism evidence="1 2">
    <name type="scientific">Duganella vulcania</name>
    <dbReference type="NCBI Taxonomy" id="2692166"/>
    <lineage>
        <taxon>Bacteria</taxon>
        <taxon>Pseudomonadati</taxon>
        <taxon>Pseudomonadota</taxon>
        <taxon>Betaproteobacteria</taxon>
        <taxon>Burkholderiales</taxon>
        <taxon>Oxalobacteraceae</taxon>
        <taxon>Telluria group</taxon>
        <taxon>Duganella</taxon>
    </lineage>
</organism>
<dbReference type="Proteomes" id="UP000447355">
    <property type="component" value="Unassembled WGS sequence"/>
</dbReference>
<sequence>MSQTGQSEVNVRPLVRGGGFSTWRCFLAAGMLLAFSSASYGNDADVKQLPQGWTPLTADAGLTVSGTFQQPGHTDTAVVVQNGQAGAYGLAVLPGAAGDGAASIVKTFKDIKANPPHLSLVKPGSYQPVCHGGGNCAPLAIANESIGLCFGEASCEIIYYAEGAYHEIHITD</sequence>
<dbReference type="RefSeq" id="WP_161082571.1">
    <property type="nucleotide sequence ID" value="NZ_WWCX01000004.1"/>
</dbReference>
<proteinExistence type="predicted"/>
<comment type="caution">
    <text evidence="1">The sequence shown here is derived from an EMBL/GenBank/DDBJ whole genome shotgun (WGS) entry which is preliminary data.</text>
</comment>